<feature type="region of interest" description="Disordered" evidence="1">
    <location>
        <begin position="36"/>
        <end position="204"/>
    </location>
</feature>
<feature type="compositionally biased region" description="Low complexity" evidence="1">
    <location>
        <begin position="154"/>
        <end position="172"/>
    </location>
</feature>
<evidence type="ECO:0000313" key="3">
    <source>
        <dbReference type="Proteomes" id="UP000823388"/>
    </source>
</evidence>
<accession>A0A8T0XKC4</accession>
<comment type="caution">
    <text evidence="2">The sequence shown here is derived from an EMBL/GenBank/DDBJ whole genome shotgun (WGS) entry which is preliminary data.</text>
</comment>
<gene>
    <name evidence="2" type="ORF">PVAP13_1KG431910</name>
</gene>
<dbReference type="EMBL" id="CM029037">
    <property type="protein sequence ID" value="KAG2660380.1"/>
    <property type="molecule type" value="Genomic_DNA"/>
</dbReference>
<feature type="compositionally biased region" description="Low complexity" evidence="1">
    <location>
        <begin position="36"/>
        <end position="55"/>
    </location>
</feature>
<dbReference type="AlphaFoldDB" id="A0A8T0XKC4"/>
<proteinExistence type="predicted"/>
<name>A0A8T0XKC4_PANVG</name>
<protein>
    <submittedName>
        <fullName evidence="2">Uncharacterized protein</fullName>
    </submittedName>
</protein>
<evidence type="ECO:0000256" key="1">
    <source>
        <dbReference type="SAM" id="MobiDB-lite"/>
    </source>
</evidence>
<feature type="compositionally biased region" description="Polar residues" evidence="1">
    <location>
        <begin position="67"/>
        <end position="76"/>
    </location>
</feature>
<organism evidence="2 3">
    <name type="scientific">Panicum virgatum</name>
    <name type="common">Blackwell switchgrass</name>
    <dbReference type="NCBI Taxonomy" id="38727"/>
    <lineage>
        <taxon>Eukaryota</taxon>
        <taxon>Viridiplantae</taxon>
        <taxon>Streptophyta</taxon>
        <taxon>Embryophyta</taxon>
        <taxon>Tracheophyta</taxon>
        <taxon>Spermatophyta</taxon>
        <taxon>Magnoliopsida</taxon>
        <taxon>Liliopsida</taxon>
        <taxon>Poales</taxon>
        <taxon>Poaceae</taxon>
        <taxon>PACMAD clade</taxon>
        <taxon>Panicoideae</taxon>
        <taxon>Panicodae</taxon>
        <taxon>Paniceae</taxon>
        <taxon>Panicinae</taxon>
        <taxon>Panicum</taxon>
        <taxon>Panicum sect. Hiantes</taxon>
    </lineage>
</organism>
<dbReference type="Proteomes" id="UP000823388">
    <property type="component" value="Chromosome 1K"/>
</dbReference>
<reference evidence="2" key="1">
    <citation type="submission" date="2020-05" db="EMBL/GenBank/DDBJ databases">
        <title>WGS assembly of Panicum virgatum.</title>
        <authorList>
            <person name="Lovell J.T."/>
            <person name="Jenkins J."/>
            <person name="Shu S."/>
            <person name="Juenger T.E."/>
            <person name="Schmutz J."/>
        </authorList>
    </citation>
    <scope>NUCLEOTIDE SEQUENCE</scope>
    <source>
        <strain evidence="2">AP13</strain>
    </source>
</reference>
<keyword evidence="3" id="KW-1185">Reference proteome</keyword>
<sequence length="204" mass="21321">MRRGATQPDTHWAQQGTLAHLSLFCLSPFFPWSRRPSPPWAGAEGASPAASSGTPRRGLRPAAPPASSGTQLSPAGQSALKAHLLTALQSGPQSPSRRRSATPSPSSPPCCRRRREWTSSPSPSPPATPPQFVLPIRHPNLPTSAGHGACRSDAAPAPRPLLAGPRQPLRAPCRSAPPATLQADWSPGPWRPAPPAACLEADAP</sequence>
<evidence type="ECO:0000313" key="2">
    <source>
        <dbReference type="EMBL" id="KAG2660380.1"/>
    </source>
</evidence>